<dbReference type="RefSeq" id="WP_079667953.1">
    <property type="nucleotide sequence ID" value="NZ_FUYZ01000011.1"/>
</dbReference>
<accession>A0A1T5GE04</accession>
<dbReference type="STRING" id="619805.SAMN05660477_02769"/>
<dbReference type="EMBL" id="FUYZ01000011">
    <property type="protein sequence ID" value="SKC06630.1"/>
    <property type="molecule type" value="Genomic_DNA"/>
</dbReference>
<dbReference type="Gene3D" id="1.10.3680.10">
    <property type="entry name" value="TerB-like"/>
    <property type="match status" value="1"/>
</dbReference>
<protein>
    <recommendedName>
        <fullName evidence="3">Tellurite resistance protein TerB</fullName>
    </recommendedName>
</protein>
<evidence type="ECO:0008006" key="3">
    <source>
        <dbReference type="Google" id="ProtNLM"/>
    </source>
</evidence>
<dbReference type="OrthoDB" id="668709at2"/>
<organism evidence="1 2">
    <name type="scientific">Soonwooa buanensis</name>
    <dbReference type="NCBI Taxonomy" id="619805"/>
    <lineage>
        <taxon>Bacteria</taxon>
        <taxon>Pseudomonadati</taxon>
        <taxon>Bacteroidota</taxon>
        <taxon>Flavobacteriia</taxon>
        <taxon>Flavobacteriales</taxon>
        <taxon>Weeksellaceae</taxon>
        <taxon>Chryseobacterium group</taxon>
        <taxon>Soonwooa</taxon>
    </lineage>
</organism>
<dbReference type="InterPro" id="IPR029024">
    <property type="entry name" value="TerB-like"/>
</dbReference>
<sequence>MEKHQLKQHFINLYLIALSDGVFDKEELDVILKIASEKGITEEEFKSFITNPINVETHVPEDFLSKIKLLYDFTRVILADGKIDDDERKIFLKLCSSYSFKTDESTELFEWLVSLAAKNLPTESIEDELESLIN</sequence>
<dbReference type="CDD" id="cd07177">
    <property type="entry name" value="terB_like"/>
    <property type="match status" value="1"/>
</dbReference>
<name>A0A1T5GE04_9FLAO</name>
<dbReference type="SUPFAM" id="SSF158682">
    <property type="entry name" value="TerB-like"/>
    <property type="match status" value="1"/>
</dbReference>
<proteinExistence type="predicted"/>
<evidence type="ECO:0000313" key="2">
    <source>
        <dbReference type="Proteomes" id="UP000191112"/>
    </source>
</evidence>
<dbReference type="Proteomes" id="UP000191112">
    <property type="component" value="Unassembled WGS sequence"/>
</dbReference>
<keyword evidence="2" id="KW-1185">Reference proteome</keyword>
<gene>
    <name evidence="1" type="ORF">SAMN05660477_02769</name>
</gene>
<reference evidence="1 2" key="1">
    <citation type="submission" date="2017-02" db="EMBL/GenBank/DDBJ databases">
        <authorList>
            <person name="Peterson S.W."/>
        </authorList>
    </citation>
    <scope>NUCLEOTIDE SEQUENCE [LARGE SCALE GENOMIC DNA]</scope>
    <source>
        <strain evidence="1 2">DSM 22323</strain>
    </source>
</reference>
<dbReference type="AlphaFoldDB" id="A0A1T5GE04"/>
<evidence type="ECO:0000313" key="1">
    <source>
        <dbReference type="EMBL" id="SKC06630.1"/>
    </source>
</evidence>